<evidence type="ECO:0000313" key="1">
    <source>
        <dbReference type="EMBL" id="JAE09284.1"/>
    </source>
</evidence>
<protein>
    <submittedName>
        <fullName evidence="1">Uncharacterized protein</fullName>
    </submittedName>
</protein>
<reference evidence="1" key="2">
    <citation type="journal article" date="2015" name="Data Brief">
        <title>Shoot transcriptome of the giant reed, Arundo donax.</title>
        <authorList>
            <person name="Barrero R.A."/>
            <person name="Guerrero F.D."/>
            <person name="Moolhuijzen P."/>
            <person name="Goolsby J.A."/>
            <person name="Tidwell J."/>
            <person name="Bellgard S.E."/>
            <person name="Bellgard M.I."/>
        </authorList>
    </citation>
    <scope>NUCLEOTIDE SEQUENCE</scope>
    <source>
        <tissue evidence="1">Shoot tissue taken approximately 20 cm above the soil surface</tissue>
    </source>
</reference>
<dbReference type="AlphaFoldDB" id="A0A0A9FDI5"/>
<dbReference type="EMBL" id="GBRH01188612">
    <property type="protein sequence ID" value="JAE09284.1"/>
    <property type="molecule type" value="Transcribed_RNA"/>
</dbReference>
<accession>A0A0A9FDI5</accession>
<proteinExistence type="predicted"/>
<sequence>MFQLPSLWSKNSTVFYGMIWKSSNQSSKHYVLIMSFFQMNFFIMSGARYLTHLIAHTLSSYITVW</sequence>
<organism evidence="1">
    <name type="scientific">Arundo donax</name>
    <name type="common">Giant reed</name>
    <name type="synonym">Donax arundinaceus</name>
    <dbReference type="NCBI Taxonomy" id="35708"/>
    <lineage>
        <taxon>Eukaryota</taxon>
        <taxon>Viridiplantae</taxon>
        <taxon>Streptophyta</taxon>
        <taxon>Embryophyta</taxon>
        <taxon>Tracheophyta</taxon>
        <taxon>Spermatophyta</taxon>
        <taxon>Magnoliopsida</taxon>
        <taxon>Liliopsida</taxon>
        <taxon>Poales</taxon>
        <taxon>Poaceae</taxon>
        <taxon>PACMAD clade</taxon>
        <taxon>Arundinoideae</taxon>
        <taxon>Arundineae</taxon>
        <taxon>Arundo</taxon>
    </lineage>
</organism>
<name>A0A0A9FDI5_ARUDO</name>
<reference evidence="1" key="1">
    <citation type="submission" date="2014-09" db="EMBL/GenBank/DDBJ databases">
        <authorList>
            <person name="Magalhaes I.L.F."/>
            <person name="Oliveira U."/>
            <person name="Santos F.R."/>
            <person name="Vidigal T.H.D.A."/>
            <person name="Brescovit A.D."/>
            <person name="Santos A.J."/>
        </authorList>
    </citation>
    <scope>NUCLEOTIDE SEQUENCE</scope>
    <source>
        <tissue evidence="1">Shoot tissue taken approximately 20 cm above the soil surface</tissue>
    </source>
</reference>